<evidence type="ECO:0000256" key="4">
    <source>
        <dbReference type="SAM" id="SignalP"/>
    </source>
</evidence>
<reference evidence="7" key="2">
    <citation type="journal article" date="2021" name="Genome Biol. Evol.">
        <title>Developing a high-quality reference genome for a parasitic bivalve with doubly uniparental inheritance (Bivalvia: Unionida).</title>
        <authorList>
            <person name="Smith C.H."/>
        </authorList>
    </citation>
    <scope>NUCLEOTIDE SEQUENCE</scope>
    <source>
        <strain evidence="7">CHS0354</strain>
        <tissue evidence="7">Mantle</tissue>
    </source>
</reference>
<dbReference type="InterPro" id="IPR008922">
    <property type="entry name" value="Di-copper_centre_dom_sf"/>
</dbReference>
<organism evidence="7 8">
    <name type="scientific">Potamilus streckersoni</name>
    <dbReference type="NCBI Taxonomy" id="2493646"/>
    <lineage>
        <taxon>Eukaryota</taxon>
        <taxon>Metazoa</taxon>
        <taxon>Spiralia</taxon>
        <taxon>Lophotrochozoa</taxon>
        <taxon>Mollusca</taxon>
        <taxon>Bivalvia</taxon>
        <taxon>Autobranchia</taxon>
        <taxon>Heteroconchia</taxon>
        <taxon>Palaeoheterodonta</taxon>
        <taxon>Unionida</taxon>
        <taxon>Unionoidea</taxon>
        <taxon>Unionidae</taxon>
        <taxon>Ambleminae</taxon>
        <taxon>Lampsilini</taxon>
        <taxon>Potamilus</taxon>
    </lineage>
</organism>
<evidence type="ECO:0000313" key="7">
    <source>
        <dbReference type="EMBL" id="KAK3608048.1"/>
    </source>
</evidence>
<name>A0AAE0TE62_9BIVA</name>
<feature type="domain" description="Tyrosinase copper-binding" evidence="5">
    <location>
        <begin position="147"/>
        <end position="164"/>
    </location>
</feature>
<keyword evidence="1" id="KW-0479">Metal-binding</keyword>
<keyword evidence="4" id="KW-0732">Signal</keyword>
<feature type="domain" description="Tyrosinase copper-binding" evidence="6">
    <location>
        <begin position="294"/>
        <end position="305"/>
    </location>
</feature>
<sequence length="667" mass="75844">MSPITLLVFITALPFLVSADIQYMPWPDHLFSCLDSFQKVTDITEEVGEHIFRHCIDVHNIKNSKLSWTWVNITGVGDLPRAKRQATTPVTSPPSGYRTRKEYRTLTDDERNRFHAALNAMRRTGEFQRFANYHRNIPGRNVLQEFHNGPAFLGWHRVYLARFEEALRRYDNTVSLPYWNSSLDFYMTGDPANSVLWTDLFFGTRSGFVTSGPFAGWPGGANAVLNRDVMLNRRGLLISTDDINNVLRLCRTADVSFPPRRPLNSIIEFHHNRPHNFVGGNTGDMSTLPNAAFDPAFFLHHAYVDYIWELFRTRQRSACNVDPSTDYPNTVPIQSPNSLMWGNELSAYRNIDGFADYWTRNWYGYQPTPTCSSSSPDCGSRYLRCDTTRNTCVSRSASEVSPSTGKRRKRQSPLQVSDVNVIYDNAYMPKQNVYSVDGVCDTKLWVYIPVQIVHIRPKGYTFTSFPITAGQLDASFDVYHAPTESYLYNYSQPGTPKEYQQCQKYESGAKPIYVTSDGISYYGTYTDYAIVDGRLPVQSSVVYIGVKKPSGTTTEAIFSARDICGCVCKPQCLVRNSSPPVYKPCSGAIELTDSRTNMYASTIYEATMMDWEISFGSIRSKKPDITIVFTCTFGNEWPWINSQTTKNEEQTRGHYVRTPGGLPTRYR</sequence>
<evidence type="ECO:0000256" key="1">
    <source>
        <dbReference type="ARBA" id="ARBA00022723"/>
    </source>
</evidence>
<dbReference type="PANTHER" id="PTHR11474">
    <property type="entry name" value="TYROSINASE FAMILY MEMBER"/>
    <property type="match status" value="1"/>
</dbReference>
<evidence type="ECO:0000259" key="5">
    <source>
        <dbReference type="PROSITE" id="PS00497"/>
    </source>
</evidence>
<dbReference type="EMBL" id="JAEAOA010001852">
    <property type="protein sequence ID" value="KAK3608048.1"/>
    <property type="molecule type" value="Genomic_DNA"/>
</dbReference>
<dbReference type="PRINTS" id="PR00092">
    <property type="entry name" value="TYROSINASE"/>
</dbReference>
<keyword evidence="2" id="KW-0186">Copper</keyword>
<feature type="region of interest" description="Disordered" evidence="3">
    <location>
        <begin position="642"/>
        <end position="667"/>
    </location>
</feature>
<dbReference type="PANTHER" id="PTHR11474:SF126">
    <property type="entry name" value="TYROSINASE-LIKE PROTEIN TYR-1-RELATED"/>
    <property type="match status" value="1"/>
</dbReference>
<evidence type="ECO:0000256" key="2">
    <source>
        <dbReference type="ARBA" id="ARBA00023008"/>
    </source>
</evidence>
<protein>
    <recommendedName>
        <fullName evidence="5 6">Tyrosinase copper-binding domain-containing protein</fullName>
    </recommendedName>
</protein>
<reference evidence="7" key="1">
    <citation type="journal article" date="2021" name="Genome Biol. Evol.">
        <title>A High-Quality Reference Genome for a Parasitic Bivalve with Doubly Uniparental Inheritance (Bivalvia: Unionida).</title>
        <authorList>
            <person name="Smith C.H."/>
        </authorList>
    </citation>
    <scope>NUCLEOTIDE SEQUENCE</scope>
    <source>
        <strain evidence="7">CHS0354</strain>
    </source>
</reference>
<feature type="signal peptide" evidence="4">
    <location>
        <begin position="1"/>
        <end position="19"/>
    </location>
</feature>
<keyword evidence="8" id="KW-1185">Reference proteome</keyword>
<accession>A0AAE0TE62</accession>
<dbReference type="GO" id="GO:0016491">
    <property type="term" value="F:oxidoreductase activity"/>
    <property type="evidence" value="ECO:0007669"/>
    <property type="project" value="InterPro"/>
</dbReference>
<proteinExistence type="predicted"/>
<dbReference type="PROSITE" id="PS00497">
    <property type="entry name" value="TYROSINASE_1"/>
    <property type="match status" value="1"/>
</dbReference>
<dbReference type="PROSITE" id="PS00498">
    <property type="entry name" value="TYROSINASE_2"/>
    <property type="match status" value="1"/>
</dbReference>
<dbReference type="Pfam" id="PF00264">
    <property type="entry name" value="Tyrosinase"/>
    <property type="match status" value="1"/>
</dbReference>
<reference evidence="7" key="3">
    <citation type="submission" date="2023-05" db="EMBL/GenBank/DDBJ databases">
        <authorList>
            <person name="Smith C.H."/>
        </authorList>
    </citation>
    <scope>NUCLEOTIDE SEQUENCE</scope>
    <source>
        <strain evidence="7">CHS0354</strain>
        <tissue evidence="7">Mantle</tissue>
    </source>
</reference>
<evidence type="ECO:0000256" key="3">
    <source>
        <dbReference type="SAM" id="MobiDB-lite"/>
    </source>
</evidence>
<dbReference type="SUPFAM" id="SSF48056">
    <property type="entry name" value="Di-copper centre-containing domain"/>
    <property type="match status" value="1"/>
</dbReference>
<dbReference type="GO" id="GO:0046872">
    <property type="term" value="F:metal ion binding"/>
    <property type="evidence" value="ECO:0007669"/>
    <property type="project" value="UniProtKB-KW"/>
</dbReference>
<gene>
    <name evidence="7" type="ORF">CHS0354_031034</name>
</gene>
<dbReference type="AlphaFoldDB" id="A0AAE0TE62"/>
<comment type="caution">
    <text evidence="7">The sequence shown here is derived from an EMBL/GenBank/DDBJ whole genome shotgun (WGS) entry which is preliminary data.</text>
</comment>
<evidence type="ECO:0000313" key="8">
    <source>
        <dbReference type="Proteomes" id="UP001195483"/>
    </source>
</evidence>
<dbReference type="Proteomes" id="UP001195483">
    <property type="component" value="Unassembled WGS sequence"/>
</dbReference>
<evidence type="ECO:0000259" key="6">
    <source>
        <dbReference type="PROSITE" id="PS00498"/>
    </source>
</evidence>
<dbReference type="InterPro" id="IPR002227">
    <property type="entry name" value="Tyrosinase_Cu-bd"/>
</dbReference>
<dbReference type="Gene3D" id="1.10.1280.10">
    <property type="entry name" value="Di-copper center containing domain from catechol oxidase"/>
    <property type="match status" value="1"/>
</dbReference>
<dbReference type="InterPro" id="IPR050316">
    <property type="entry name" value="Tyrosinase/Hemocyanin"/>
</dbReference>
<feature type="chain" id="PRO_5042239827" description="Tyrosinase copper-binding domain-containing protein" evidence="4">
    <location>
        <begin position="20"/>
        <end position="667"/>
    </location>
</feature>